<dbReference type="EMBL" id="DAESCB010000015">
    <property type="protein sequence ID" value="HBH7043785.1"/>
    <property type="molecule type" value="Genomic_DNA"/>
</dbReference>
<evidence type="ECO:0000313" key="2">
    <source>
        <dbReference type="EMBL" id="HBH7043785.1"/>
    </source>
</evidence>
<keyword evidence="1" id="KW-0472">Membrane</keyword>
<feature type="transmembrane region" description="Helical" evidence="1">
    <location>
        <begin position="6"/>
        <end position="24"/>
    </location>
</feature>
<reference evidence="2" key="1">
    <citation type="journal article" date="2018" name="Genome Biol.">
        <title>SKESA: strategic k-mer extension for scrupulous assemblies.</title>
        <authorList>
            <person name="Souvorov A."/>
            <person name="Agarwala R."/>
            <person name="Lipman D.J."/>
        </authorList>
    </citation>
    <scope>NUCLEOTIDE SEQUENCE</scope>
    <source>
        <strain evidence="2">91871</strain>
    </source>
</reference>
<dbReference type="AlphaFoldDB" id="A0A9P3Z9A2"/>
<evidence type="ECO:0000313" key="3">
    <source>
        <dbReference type="Proteomes" id="UP000885148"/>
    </source>
</evidence>
<sequence>MKHENVNTIIAVAGLGLAAFSTFMQFKPQQDILDIVVTADNSDNRGFFLKGKPLPDEIFGDSKILAGPYNLFFEISNNINRPVTIKGVDIKLLDDKGSPIDYRDTVYSESDKKTLTNPVQYEPHTVKRFNVAINIPIVYGKEFNKCFHPTGFIVDQHRYFGDIRFCYYSEGVDFFGNKVNSRVLEGGGIYFTKDESKYLNYKVTVVTGDNTIISKVVTIRD</sequence>
<keyword evidence="1" id="KW-1133">Transmembrane helix</keyword>
<dbReference type="RefSeq" id="WP_033816629.1">
    <property type="nucleotide sequence ID" value="NZ_JARLLJ010000002.1"/>
</dbReference>
<keyword evidence="1" id="KW-0812">Transmembrane</keyword>
<gene>
    <name evidence="2" type="ORF">KV121_003902</name>
</gene>
<accession>A0A9P3Z9A2</accession>
<organism evidence="2 3">
    <name type="scientific">Citrobacter freundii</name>
    <dbReference type="NCBI Taxonomy" id="546"/>
    <lineage>
        <taxon>Bacteria</taxon>
        <taxon>Pseudomonadati</taxon>
        <taxon>Pseudomonadota</taxon>
        <taxon>Gammaproteobacteria</taxon>
        <taxon>Enterobacterales</taxon>
        <taxon>Enterobacteriaceae</taxon>
        <taxon>Citrobacter</taxon>
        <taxon>Citrobacter freundii complex</taxon>
    </lineage>
</organism>
<protein>
    <submittedName>
        <fullName evidence="2">Uncharacterized protein</fullName>
    </submittedName>
</protein>
<evidence type="ECO:0000256" key="1">
    <source>
        <dbReference type="SAM" id="Phobius"/>
    </source>
</evidence>
<dbReference type="Proteomes" id="UP000885148">
    <property type="component" value="Unassembled WGS sequence"/>
</dbReference>
<proteinExistence type="predicted"/>
<name>A0A9P3Z9A2_CITFR</name>
<reference evidence="2" key="2">
    <citation type="submission" date="2021-07" db="EMBL/GenBank/DDBJ databases">
        <authorList>
            <consortium name="NCBI Pathogen Detection Project"/>
        </authorList>
    </citation>
    <scope>NUCLEOTIDE SEQUENCE</scope>
    <source>
        <strain evidence="2">91871</strain>
    </source>
</reference>
<comment type="caution">
    <text evidence="2">The sequence shown here is derived from an EMBL/GenBank/DDBJ whole genome shotgun (WGS) entry which is preliminary data.</text>
</comment>